<comment type="caution">
    <text evidence="1">The sequence shown here is derived from an EMBL/GenBank/DDBJ whole genome shotgun (WGS) entry which is preliminary data.</text>
</comment>
<dbReference type="InterPro" id="IPR049744">
    <property type="entry name" value="CC/Se_fam"/>
</dbReference>
<evidence type="ECO:0000313" key="2">
    <source>
        <dbReference type="Proteomes" id="UP000032233"/>
    </source>
</evidence>
<protein>
    <recommendedName>
        <fullName evidence="3">FeS cluster biogenesis domain-containing protein</fullName>
    </recommendedName>
</protein>
<name>A0A0D2JQA0_9BACT</name>
<dbReference type="NCBIfam" id="NF041239">
    <property type="entry name" value="Moor_selen_rel"/>
    <property type="match status" value="1"/>
</dbReference>
<reference evidence="1 2" key="1">
    <citation type="submission" date="2013-11" db="EMBL/GenBank/DDBJ databases">
        <title>Metagenomic analysis of a methanogenic consortium involved in long chain n-alkane degradation.</title>
        <authorList>
            <person name="Davidova I.A."/>
            <person name="Callaghan A.V."/>
            <person name="Wawrik B."/>
            <person name="Pruitt S."/>
            <person name="Marks C."/>
            <person name="Duncan K.E."/>
            <person name="Suflita J.M."/>
        </authorList>
    </citation>
    <scope>NUCLEOTIDE SEQUENCE [LARGE SCALE GENOMIC DNA]</scope>
    <source>
        <strain evidence="1 2">SPR</strain>
    </source>
</reference>
<dbReference type="RefSeq" id="WP_044351766.1">
    <property type="nucleotide sequence ID" value="NZ_AZAC01000048.1"/>
</dbReference>
<keyword evidence="2" id="KW-1185">Reference proteome</keyword>
<dbReference type="AlphaFoldDB" id="A0A0D2JQA0"/>
<dbReference type="InParanoid" id="A0A0D2JQA0"/>
<accession>A0A0D2JQA0</accession>
<gene>
    <name evidence="1" type="ORF">X474_23255</name>
</gene>
<organism evidence="1 2">
    <name type="scientific">Dethiosulfatarculus sandiegensis</name>
    <dbReference type="NCBI Taxonomy" id="1429043"/>
    <lineage>
        <taxon>Bacteria</taxon>
        <taxon>Pseudomonadati</taxon>
        <taxon>Thermodesulfobacteriota</taxon>
        <taxon>Desulfarculia</taxon>
        <taxon>Desulfarculales</taxon>
        <taxon>Desulfarculaceae</taxon>
        <taxon>Dethiosulfatarculus</taxon>
    </lineage>
</organism>
<proteinExistence type="predicted"/>
<evidence type="ECO:0008006" key="3">
    <source>
        <dbReference type="Google" id="ProtNLM"/>
    </source>
</evidence>
<sequence>MRITVTPEAREFAKKNGISDISFVHHAPDVACCLGVAHEVLVAYEKPPNAVKYHYHLVDGLNLYIDKDLLHSEDLTLKVRGIFNKRLDLDGLICKAI</sequence>
<dbReference type="Proteomes" id="UP000032233">
    <property type="component" value="Unassembled WGS sequence"/>
</dbReference>
<dbReference type="EMBL" id="AZAC01000048">
    <property type="protein sequence ID" value="KIX11670.1"/>
    <property type="molecule type" value="Genomic_DNA"/>
</dbReference>
<evidence type="ECO:0000313" key="1">
    <source>
        <dbReference type="EMBL" id="KIX11670.1"/>
    </source>
</evidence>